<dbReference type="Proteomes" id="UP000827912">
    <property type="component" value="Segment"/>
</dbReference>
<accession>A0AAE9CDG5</accession>
<proteinExistence type="predicted"/>
<evidence type="ECO:0000313" key="1">
    <source>
        <dbReference type="EMBL" id="UGO49817.1"/>
    </source>
</evidence>
<protein>
    <submittedName>
        <fullName evidence="1">Uncharacterized protein</fullName>
    </submittedName>
</protein>
<organism evidence="1 2">
    <name type="scientific">Escherichia phage vB_EcoD_Mishu</name>
    <dbReference type="NCBI Taxonomy" id="2894792"/>
    <lineage>
        <taxon>Viruses</taxon>
        <taxon>Duplodnaviria</taxon>
        <taxon>Heunggongvirae</taxon>
        <taxon>Uroviricota</taxon>
        <taxon>Caudoviricetes</taxon>
        <taxon>Drexlerviridae</taxon>
        <taxon>Tempevirinae</taxon>
        <taxon>Tlsvirus</taxon>
        <taxon>Tlsvirus mishy</taxon>
    </lineage>
</organism>
<evidence type="ECO:0000313" key="2">
    <source>
        <dbReference type="Proteomes" id="UP000827912"/>
    </source>
</evidence>
<name>A0AAE9CDG5_9CAUD</name>
<keyword evidence="2" id="KW-1185">Reference proteome</keyword>
<reference evidence="1 2" key="1">
    <citation type="submission" date="2021-10" db="EMBL/GenBank/DDBJ databases">
        <authorList>
            <person name="Cranston A.C."/>
            <person name="Newey C.N."/>
            <person name="Brown H.B."/>
            <person name="Jenson M.J."/>
            <person name="Grose J.H."/>
        </authorList>
    </citation>
    <scope>NUCLEOTIDE SEQUENCE [LARGE SCALE GENOMIC DNA]</scope>
</reference>
<sequence length="202" mass="22623">MPIVELSKGESTMLKANEINFPIIFNFPADYTMKNITFENDSGNGTWANGNKSGLPLSYFIKQHNAQNPYNTEGKPYFYKMAAKKEKKREDNDLLDALKYLNIRTGHVNLNGAVFTASVGSKDYDYICKVENMPVGAALLGVQRESGEWDELKFKPRRIEVHDDVICLLSGYSGGYKSGNNYGAEINIKRGTNVKIKNSTNC</sequence>
<gene>
    <name evidence="1" type="ORF">MISHU_69</name>
</gene>
<dbReference type="EMBL" id="OK499984">
    <property type="protein sequence ID" value="UGO49817.1"/>
    <property type="molecule type" value="Genomic_DNA"/>
</dbReference>